<comment type="caution">
    <text evidence="4">The sequence shown here is derived from an EMBL/GenBank/DDBJ whole genome shotgun (WGS) entry which is preliminary data.</text>
</comment>
<proteinExistence type="predicted"/>
<keyword evidence="3" id="KW-0812">Transmembrane</keyword>
<evidence type="ECO:0000256" key="1">
    <source>
        <dbReference type="SAM" id="Coils"/>
    </source>
</evidence>
<dbReference type="EMBL" id="BEHT01000035">
    <property type="protein sequence ID" value="GBC99711.1"/>
    <property type="molecule type" value="Genomic_DNA"/>
</dbReference>
<sequence length="466" mass="53721">MPPDALRQHLRPFQRRIRTVLAWRYGAISGTIGAATALLMDIGDWQGAWTVEPLTLIALIAFGVVVGIVYALWRPLPVEVVAQLIDRRAHLKDRVTTAVLCDATPFAGPLCEDAWHHLASVRPARLFRFRLTAWHGAIVALVLAVVVSRLLPQLPLPFTARWRQDRKEAEQMVEQVKRVLNPIAEHAKTAEASPTEKRLAQQLNELYRRAQQGRLSKKDAMVKLNKLLAEAQKLERQSHEHLRRVSTKAVTAAQTLRQQLTRRAMASQMDALRPLLQRMQELERQLAQTRDTRQRQALRSELQSLQRTLDLMVQGDLQALQRHMESLTLQMAQLRQMLQSDKDEQGRPLTEPEKRQLRQQLQSIQQQLQALQLSRQAQEFLRKLMSDPNFQEAMRRLAELQKQLEQLQQLQQGQMPNLSPEELERMLRELERAIEELAKRYGDDEKIRELARQLLEAVKQMKAGGT</sequence>
<feature type="compositionally biased region" description="Basic and acidic residues" evidence="2">
    <location>
        <begin position="340"/>
        <end position="356"/>
    </location>
</feature>
<protein>
    <submittedName>
        <fullName evidence="4">Uncharacterized protein</fullName>
    </submittedName>
</protein>
<reference evidence="5" key="1">
    <citation type="submission" date="2017-09" db="EMBL/GenBank/DDBJ databases">
        <title>Metaegenomics of thermophilic ammonia-oxidizing enrichment culture.</title>
        <authorList>
            <person name="Kato S."/>
            <person name="Suzuki K."/>
        </authorList>
    </citation>
    <scope>NUCLEOTIDE SEQUENCE [LARGE SCALE GENOMIC DNA]</scope>
</reference>
<evidence type="ECO:0000313" key="5">
    <source>
        <dbReference type="Proteomes" id="UP000236173"/>
    </source>
</evidence>
<gene>
    <name evidence="4" type="ORF">HRbin17_02242</name>
</gene>
<dbReference type="AlphaFoldDB" id="A0A2H5XEV3"/>
<evidence type="ECO:0000256" key="3">
    <source>
        <dbReference type="SAM" id="Phobius"/>
    </source>
</evidence>
<accession>A0A2H5XEV3</accession>
<keyword evidence="3" id="KW-0472">Membrane</keyword>
<feature type="coiled-coil region" evidence="1">
    <location>
        <begin position="217"/>
        <end position="244"/>
    </location>
</feature>
<keyword evidence="3" id="KW-1133">Transmembrane helix</keyword>
<evidence type="ECO:0000256" key="2">
    <source>
        <dbReference type="SAM" id="MobiDB-lite"/>
    </source>
</evidence>
<feature type="transmembrane region" description="Helical" evidence="3">
    <location>
        <begin position="21"/>
        <end position="42"/>
    </location>
</feature>
<name>A0A2H5XEV3_9BACT</name>
<feature type="transmembrane region" description="Helical" evidence="3">
    <location>
        <begin position="54"/>
        <end position="73"/>
    </location>
</feature>
<keyword evidence="1" id="KW-0175">Coiled coil</keyword>
<organism evidence="4 5">
    <name type="scientific">Candidatus Fervidibacter japonicus</name>
    <dbReference type="NCBI Taxonomy" id="2035412"/>
    <lineage>
        <taxon>Bacteria</taxon>
        <taxon>Candidatus Fervidibacterota</taxon>
        <taxon>Candidatus Fervidibacter</taxon>
    </lineage>
</organism>
<evidence type="ECO:0000313" key="4">
    <source>
        <dbReference type="EMBL" id="GBC99711.1"/>
    </source>
</evidence>
<dbReference type="Proteomes" id="UP000236173">
    <property type="component" value="Unassembled WGS sequence"/>
</dbReference>
<feature type="region of interest" description="Disordered" evidence="2">
    <location>
        <begin position="338"/>
        <end position="357"/>
    </location>
</feature>
<feature type="transmembrane region" description="Helical" evidence="3">
    <location>
        <begin position="131"/>
        <end position="151"/>
    </location>
</feature>